<dbReference type="Proteomes" id="UP000505306">
    <property type="component" value="Chromosome"/>
</dbReference>
<dbReference type="AlphaFoldDB" id="A0A6G6GKQ9"/>
<dbReference type="EMBL" id="CP049057">
    <property type="protein sequence ID" value="QIE59165.1"/>
    <property type="molecule type" value="Genomic_DNA"/>
</dbReference>
<proteinExistence type="predicted"/>
<evidence type="ECO:0000313" key="2">
    <source>
        <dbReference type="Proteomes" id="UP000505306"/>
    </source>
</evidence>
<reference evidence="1 2" key="1">
    <citation type="submission" date="2020-02" db="EMBL/GenBank/DDBJ databases">
        <title>Complete genome sequence of Flavobacteriaceae bacterium.</title>
        <authorList>
            <person name="Kim S.-J."/>
            <person name="Kim Y.-S."/>
            <person name="Kim K.-H."/>
        </authorList>
    </citation>
    <scope>NUCLEOTIDE SEQUENCE [LARGE SCALE GENOMIC DNA]</scope>
    <source>
        <strain evidence="1 2">RR4-40</strain>
    </source>
</reference>
<dbReference type="KEGG" id="mgel:G5B37_06210"/>
<accession>A0A6G6GKQ9</accession>
<keyword evidence="2" id="KW-1185">Reference proteome</keyword>
<protein>
    <submittedName>
        <fullName evidence="1">Uncharacterized protein</fullName>
    </submittedName>
</protein>
<sequence>MKKTLLIAAITVALFVQCEEEKNPFAISEGAIGPITTTTQMKQLDSIFAQDSIVKLNPIKGAIDTQGEVEIYEKGGAKLLLISPYDESDPTSKISNIQIFDSRYSTPSGLTKASTFKDVKANYEIVAIENAINSVVVFLKDTDLYLTIDKKELPEEVRYNFNQKIEASQIPDTAKFKYFMIGWDAGEPIEIQEGDI</sequence>
<name>A0A6G6GKQ9_9FLAO</name>
<gene>
    <name evidence="1" type="ORF">G5B37_06210</name>
</gene>
<evidence type="ECO:0000313" key="1">
    <source>
        <dbReference type="EMBL" id="QIE59165.1"/>
    </source>
</evidence>
<organism evidence="1 2">
    <name type="scientific">Rasiella rasia</name>
    <dbReference type="NCBI Taxonomy" id="2744027"/>
    <lineage>
        <taxon>Bacteria</taxon>
        <taxon>Pseudomonadati</taxon>
        <taxon>Bacteroidota</taxon>
        <taxon>Flavobacteriia</taxon>
        <taxon>Flavobacteriales</taxon>
        <taxon>Flavobacteriaceae</taxon>
        <taxon>Rasiella</taxon>
    </lineage>
</organism>
<dbReference type="RefSeq" id="WP_164679194.1">
    <property type="nucleotide sequence ID" value="NZ_CP049057.1"/>
</dbReference>